<name>A0AAN6M900_9PEZI</name>
<reference evidence="1" key="2">
    <citation type="submission" date="2023-05" db="EMBL/GenBank/DDBJ databases">
        <authorList>
            <consortium name="Lawrence Berkeley National Laboratory"/>
            <person name="Steindorff A."/>
            <person name="Hensen N."/>
            <person name="Bonometti L."/>
            <person name="Westerberg I."/>
            <person name="Brannstrom I.O."/>
            <person name="Guillou S."/>
            <person name="Cros-Aarteil S."/>
            <person name="Calhoun S."/>
            <person name="Haridas S."/>
            <person name="Kuo A."/>
            <person name="Mondo S."/>
            <person name="Pangilinan J."/>
            <person name="Riley R."/>
            <person name="Labutti K."/>
            <person name="Andreopoulos B."/>
            <person name="Lipzen A."/>
            <person name="Chen C."/>
            <person name="Yanf M."/>
            <person name="Daum C."/>
            <person name="Ng V."/>
            <person name="Clum A."/>
            <person name="Ohm R."/>
            <person name="Martin F."/>
            <person name="Silar P."/>
            <person name="Natvig D."/>
            <person name="Lalanne C."/>
            <person name="Gautier V."/>
            <person name="Ament-Velasquez S.L."/>
            <person name="Kruys A."/>
            <person name="Hutchinson M.I."/>
            <person name="Powell A.J."/>
            <person name="Barry K."/>
            <person name="Miller A.N."/>
            <person name="Grigoriev I.V."/>
            <person name="Debuchy R."/>
            <person name="Gladieux P."/>
            <person name="Thoren M.H."/>
            <person name="Johannesson H."/>
        </authorList>
    </citation>
    <scope>NUCLEOTIDE SEQUENCE</scope>
    <source>
        <strain evidence="1">CBS 103.79</strain>
    </source>
</reference>
<proteinExistence type="predicted"/>
<keyword evidence="2" id="KW-1185">Reference proteome</keyword>
<dbReference type="EMBL" id="MU856529">
    <property type="protein sequence ID" value="KAK3896575.1"/>
    <property type="molecule type" value="Genomic_DNA"/>
</dbReference>
<comment type="caution">
    <text evidence="1">The sequence shown here is derived from an EMBL/GenBank/DDBJ whole genome shotgun (WGS) entry which is preliminary data.</text>
</comment>
<evidence type="ECO:0000313" key="1">
    <source>
        <dbReference type="EMBL" id="KAK3896575.1"/>
    </source>
</evidence>
<sequence>LLDRSTNINANPAVECGVTTLQATAITRNIMLAELSTRIPLSRKVTLRSSALLNAGGRADITRGTGFRRAVELVEKNDQFAMANPSQEARGQDLV</sequence>
<dbReference type="Proteomes" id="UP001303889">
    <property type="component" value="Unassembled WGS sequence"/>
</dbReference>
<feature type="non-terminal residue" evidence="1">
    <location>
        <position position="1"/>
    </location>
</feature>
<organism evidence="1 2">
    <name type="scientific">Staphylotrichum tortipilum</name>
    <dbReference type="NCBI Taxonomy" id="2831512"/>
    <lineage>
        <taxon>Eukaryota</taxon>
        <taxon>Fungi</taxon>
        <taxon>Dikarya</taxon>
        <taxon>Ascomycota</taxon>
        <taxon>Pezizomycotina</taxon>
        <taxon>Sordariomycetes</taxon>
        <taxon>Sordariomycetidae</taxon>
        <taxon>Sordariales</taxon>
        <taxon>Chaetomiaceae</taxon>
        <taxon>Staphylotrichum</taxon>
    </lineage>
</organism>
<gene>
    <name evidence="1" type="ORF">C8A05DRAFT_20479</name>
</gene>
<accession>A0AAN6M900</accession>
<protein>
    <submittedName>
        <fullName evidence="1">Uncharacterized protein</fullName>
    </submittedName>
</protein>
<dbReference type="AlphaFoldDB" id="A0AAN6M900"/>
<evidence type="ECO:0000313" key="2">
    <source>
        <dbReference type="Proteomes" id="UP001303889"/>
    </source>
</evidence>
<reference evidence="1" key="1">
    <citation type="journal article" date="2023" name="Mol. Phylogenet. Evol.">
        <title>Genome-scale phylogeny and comparative genomics of the fungal order Sordariales.</title>
        <authorList>
            <person name="Hensen N."/>
            <person name="Bonometti L."/>
            <person name="Westerberg I."/>
            <person name="Brannstrom I.O."/>
            <person name="Guillou S."/>
            <person name="Cros-Aarteil S."/>
            <person name="Calhoun S."/>
            <person name="Haridas S."/>
            <person name="Kuo A."/>
            <person name="Mondo S."/>
            <person name="Pangilinan J."/>
            <person name="Riley R."/>
            <person name="LaButti K."/>
            <person name="Andreopoulos B."/>
            <person name="Lipzen A."/>
            <person name="Chen C."/>
            <person name="Yan M."/>
            <person name="Daum C."/>
            <person name="Ng V."/>
            <person name="Clum A."/>
            <person name="Steindorff A."/>
            <person name="Ohm R.A."/>
            <person name="Martin F."/>
            <person name="Silar P."/>
            <person name="Natvig D.O."/>
            <person name="Lalanne C."/>
            <person name="Gautier V."/>
            <person name="Ament-Velasquez S.L."/>
            <person name="Kruys A."/>
            <person name="Hutchinson M.I."/>
            <person name="Powell A.J."/>
            <person name="Barry K."/>
            <person name="Miller A.N."/>
            <person name="Grigoriev I.V."/>
            <person name="Debuchy R."/>
            <person name="Gladieux P."/>
            <person name="Hiltunen Thoren M."/>
            <person name="Johannesson H."/>
        </authorList>
    </citation>
    <scope>NUCLEOTIDE SEQUENCE</scope>
    <source>
        <strain evidence="1">CBS 103.79</strain>
    </source>
</reference>